<dbReference type="PATRIC" id="fig|1246995.3.peg.168"/>
<evidence type="ECO:0000259" key="2">
    <source>
        <dbReference type="Pfam" id="PF13472"/>
    </source>
</evidence>
<keyword evidence="3" id="KW-0378">Hydrolase</keyword>
<gene>
    <name evidence="3" type="ORF">AFR_00840</name>
</gene>
<dbReference type="Gene3D" id="3.40.50.1110">
    <property type="entry name" value="SGNH hydrolase"/>
    <property type="match status" value="1"/>
</dbReference>
<dbReference type="eggNOG" id="COG2755">
    <property type="taxonomic scope" value="Bacteria"/>
</dbReference>
<dbReference type="PANTHER" id="PTHR30383:SF5">
    <property type="entry name" value="SGNH HYDROLASE-TYPE ESTERASE DOMAIN-CONTAINING PROTEIN"/>
    <property type="match status" value="1"/>
</dbReference>
<accession>U5VNT1</accession>
<dbReference type="PANTHER" id="PTHR30383">
    <property type="entry name" value="THIOESTERASE 1/PROTEASE 1/LYSOPHOSPHOLIPASE L1"/>
    <property type="match status" value="1"/>
</dbReference>
<evidence type="ECO:0000313" key="3">
    <source>
        <dbReference type="EMBL" id="AGZ38457.1"/>
    </source>
</evidence>
<proteinExistence type="predicted"/>
<dbReference type="AlphaFoldDB" id="U5VNT1"/>
<dbReference type="Proteomes" id="UP000017746">
    <property type="component" value="Chromosome"/>
</dbReference>
<dbReference type="KEGG" id="afs:AFR_00840"/>
<sequence length="337" mass="36702">MGARRLGIKAVTGLLAIGLIAGTGTSEAAKADPAATVKADDAKAATFTALRVMPLGDSITLGTGGPNRSSYRMDLAQRLLKGGLQINYVGSQASGTGTDIQHEGHGGWSIDELSEELDGWLSQSRPDVVLLHAGTNNLKQGDGPYATAGKLSALIDQIRAARPEARIFVAKIISARAPRELANGRTYNRLIPKLVAEKNDPLITLVDQSSVGGIDLHDLRHPNEFGYSKMAWNWYRAMSRVYGTSGDTGANPYRARTAYRCLGFKAVVDGETHHRTECRTWKLRTATVEIDGVKRRVRAWLTLRSVQKSYRVRVDGKLVKRTRTIEKWTGPGNLLNV</sequence>
<dbReference type="InterPro" id="IPR051532">
    <property type="entry name" value="Ester_Hydrolysis_Enzymes"/>
</dbReference>
<evidence type="ECO:0000256" key="1">
    <source>
        <dbReference type="SAM" id="SignalP"/>
    </source>
</evidence>
<dbReference type="InterPro" id="IPR013830">
    <property type="entry name" value="SGNH_hydro"/>
</dbReference>
<keyword evidence="4" id="KW-1185">Reference proteome</keyword>
<dbReference type="InterPro" id="IPR036514">
    <property type="entry name" value="SGNH_hydro_sf"/>
</dbReference>
<dbReference type="STRING" id="1246995.AFR_00840"/>
<dbReference type="EMBL" id="CP006272">
    <property type="protein sequence ID" value="AGZ38457.1"/>
    <property type="molecule type" value="Genomic_DNA"/>
</dbReference>
<name>U5VNT1_9ACTN</name>
<evidence type="ECO:0000313" key="4">
    <source>
        <dbReference type="Proteomes" id="UP000017746"/>
    </source>
</evidence>
<organism evidence="3 4">
    <name type="scientific">Actinoplanes friuliensis DSM 7358</name>
    <dbReference type="NCBI Taxonomy" id="1246995"/>
    <lineage>
        <taxon>Bacteria</taxon>
        <taxon>Bacillati</taxon>
        <taxon>Actinomycetota</taxon>
        <taxon>Actinomycetes</taxon>
        <taxon>Micromonosporales</taxon>
        <taxon>Micromonosporaceae</taxon>
        <taxon>Actinoplanes</taxon>
    </lineage>
</organism>
<feature type="chain" id="PRO_5004665162" evidence="1">
    <location>
        <begin position="29"/>
        <end position="337"/>
    </location>
</feature>
<protein>
    <submittedName>
        <fullName evidence="3">Putative GDSL-like lipase/acylhydrolase</fullName>
    </submittedName>
</protein>
<dbReference type="GO" id="GO:0004622">
    <property type="term" value="F:phosphatidylcholine lysophospholipase activity"/>
    <property type="evidence" value="ECO:0007669"/>
    <property type="project" value="TreeGrafter"/>
</dbReference>
<dbReference type="CDD" id="cd01833">
    <property type="entry name" value="XynB_like"/>
    <property type="match status" value="1"/>
</dbReference>
<dbReference type="HOGENOM" id="CLU_805695_0_0_11"/>
<keyword evidence="1" id="KW-0732">Signal</keyword>
<dbReference type="Pfam" id="PF13472">
    <property type="entry name" value="Lipase_GDSL_2"/>
    <property type="match status" value="1"/>
</dbReference>
<feature type="signal peptide" evidence="1">
    <location>
        <begin position="1"/>
        <end position="28"/>
    </location>
</feature>
<dbReference type="SUPFAM" id="SSF52266">
    <property type="entry name" value="SGNH hydrolase"/>
    <property type="match status" value="1"/>
</dbReference>
<feature type="domain" description="SGNH hydrolase-type esterase" evidence="2">
    <location>
        <begin position="55"/>
        <end position="227"/>
    </location>
</feature>
<reference evidence="3 4" key="1">
    <citation type="journal article" date="2014" name="J. Biotechnol.">
        <title>Complete genome sequence of the actinobacterium Actinoplanes friuliensis HAG 010964, producer of the lipopeptide antibiotic friulimycin.</title>
        <authorList>
            <person name="Ruckert C."/>
            <person name="Szczepanowski R."/>
            <person name="Albersmeier A."/>
            <person name="Goesmann A."/>
            <person name="Fischer N."/>
            <person name="Steinkamper A."/>
            <person name="Puhler A."/>
            <person name="Biener R."/>
            <person name="Schwartz D."/>
            <person name="Kalinowski J."/>
        </authorList>
    </citation>
    <scope>NUCLEOTIDE SEQUENCE [LARGE SCALE GENOMIC DNA]</scope>
    <source>
        <strain evidence="3 4">DSM 7358</strain>
    </source>
</reference>